<evidence type="ECO:0000256" key="1">
    <source>
        <dbReference type="SAM" id="MobiDB-lite"/>
    </source>
</evidence>
<organism evidence="2 3">
    <name type="scientific">Melipona bicolor</name>
    <dbReference type="NCBI Taxonomy" id="60889"/>
    <lineage>
        <taxon>Eukaryota</taxon>
        <taxon>Metazoa</taxon>
        <taxon>Ecdysozoa</taxon>
        <taxon>Arthropoda</taxon>
        <taxon>Hexapoda</taxon>
        <taxon>Insecta</taxon>
        <taxon>Pterygota</taxon>
        <taxon>Neoptera</taxon>
        <taxon>Endopterygota</taxon>
        <taxon>Hymenoptera</taxon>
        <taxon>Apocrita</taxon>
        <taxon>Aculeata</taxon>
        <taxon>Apoidea</taxon>
        <taxon>Anthophila</taxon>
        <taxon>Apidae</taxon>
        <taxon>Melipona</taxon>
    </lineage>
</organism>
<feature type="non-terminal residue" evidence="2">
    <location>
        <position position="1"/>
    </location>
</feature>
<comment type="caution">
    <text evidence="2">The sequence shown here is derived from an EMBL/GenBank/DDBJ whole genome shotgun (WGS) entry which is preliminary data.</text>
</comment>
<dbReference type="AlphaFoldDB" id="A0AA40KWZ8"/>
<evidence type="ECO:0000313" key="3">
    <source>
        <dbReference type="Proteomes" id="UP001177670"/>
    </source>
</evidence>
<proteinExistence type="predicted"/>
<dbReference type="EMBL" id="JAHYIQ010000001">
    <property type="protein sequence ID" value="KAK1136023.1"/>
    <property type="molecule type" value="Genomic_DNA"/>
</dbReference>
<keyword evidence="3" id="KW-1185">Reference proteome</keyword>
<protein>
    <submittedName>
        <fullName evidence="2">Uncharacterized protein</fullName>
    </submittedName>
</protein>
<reference evidence="2" key="1">
    <citation type="submission" date="2021-10" db="EMBL/GenBank/DDBJ databases">
        <title>Melipona bicolor Genome sequencing and assembly.</title>
        <authorList>
            <person name="Araujo N.S."/>
            <person name="Arias M.C."/>
        </authorList>
    </citation>
    <scope>NUCLEOTIDE SEQUENCE</scope>
    <source>
        <strain evidence="2">USP_2M_L1-L4_2017</strain>
        <tissue evidence="2">Whole body</tissue>
    </source>
</reference>
<feature type="region of interest" description="Disordered" evidence="1">
    <location>
        <begin position="109"/>
        <end position="135"/>
    </location>
</feature>
<gene>
    <name evidence="2" type="ORF">K0M31_000592</name>
</gene>
<evidence type="ECO:0000313" key="2">
    <source>
        <dbReference type="EMBL" id="KAK1136023.1"/>
    </source>
</evidence>
<sequence length="135" mass="15416">KGEYSAIYVEELDIDPPQNESTYSGTQAADRNVKTRLHEFLSHRSQQSKMPFTADAAATQIQERLKNLYHLVHEIETQRVRSEHNLNNIMKSYEKVTPEDKVVPVLPTEAEDSQRGDQRLTAGRGNPAQSIRKKI</sequence>
<accession>A0AA40KWZ8</accession>
<dbReference type="Proteomes" id="UP001177670">
    <property type="component" value="Unassembled WGS sequence"/>
</dbReference>
<name>A0AA40KWZ8_9HYME</name>